<dbReference type="PANTHER" id="PTHR24006">
    <property type="entry name" value="UBIQUITIN CARBOXYL-TERMINAL HYDROLASE"/>
    <property type="match status" value="1"/>
</dbReference>
<name>T1K054_TETUR</name>
<dbReference type="Proteomes" id="UP000015104">
    <property type="component" value="Unassembled WGS sequence"/>
</dbReference>
<proteinExistence type="inferred from homology"/>
<evidence type="ECO:0000313" key="9">
    <source>
        <dbReference type="EnsemblMetazoa" id="tetur03g06490.1"/>
    </source>
</evidence>
<dbReference type="EC" id="3.4.19.12" evidence="7"/>
<evidence type="ECO:0000313" key="10">
    <source>
        <dbReference type="Proteomes" id="UP000015104"/>
    </source>
</evidence>
<dbReference type="PROSITE" id="PS50235">
    <property type="entry name" value="USP_3"/>
    <property type="match status" value="1"/>
</dbReference>
<dbReference type="OMA" id="YIQGASC"/>
<dbReference type="PROSITE" id="PS00972">
    <property type="entry name" value="USP_1"/>
    <property type="match status" value="1"/>
</dbReference>
<dbReference type="PANTHER" id="PTHR24006:SF888">
    <property type="entry name" value="UBIQUITIN CARBOXYL-TERMINAL HYDROLASE 30"/>
    <property type="match status" value="1"/>
</dbReference>
<dbReference type="Pfam" id="PF00443">
    <property type="entry name" value="UCH"/>
    <property type="match status" value="1"/>
</dbReference>
<dbReference type="GO" id="GO:0005829">
    <property type="term" value="C:cytosol"/>
    <property type="evidence" value="ECO:0007669"/>
    <property type="project" value="TreeGrafter"/>
</dbReference>
<protein>
    <recommendedName>
        <fullName evidence="7">Ubiquitin carboxyl-terminal hydrolase</fullName>
        <ecNumber evidence="7">3.4.19.12</ecNumber>
    </recommendedName>
</protein>
<dbReference type="SUPFAM" id="SSF54001">
    <property type="entry name" value="Cysteine proteinases"/>
    <property type="match status" value="1"/>
</dbReference>
<dbReference type="GO" id="GO:0006508">
    <property type="term" value="P:proteolysis"/>
    <property type="evidence" value="ECO:0007669"/>
    <property type="project" value="UniProtKB-KW"/>
</dbReference>
<organism evidence="9 10">
    <name type="scientific">Tetranychus urticae</name>
    <name type="common">Two-spotted spider mite</name>
    <dbReference type="NCBI Taxonomy" id="32264"/>
    <lineage>
        <taxon>Eukaryota</taxon>
        <taxon>Metazoa</taxon>
        <taxon>Ecdysozoa</taxon>
        <taxon>Arthropoda</taxon>
        <taxon>Chelicerata</taxon>
        <taxon>Arachnida</taxon>
        <taxon>Acari</taxon>
        <taxon>Acariformes</taxon>
        <taxon>Trombidiformes</taxon>
        <taxon>Prostigmata</taxon>
        <taxon>Eleutherengona</taxon>
        <taxon>Raphignathae</taxon>
        <taxon>Tetranychoidea</taxon>
        <taxon>Tetranychidae</taxon>
        <taxon>Tetranychus</taxon>
    </lineage>
</organism>
<keyword evidence="4 7" id="KW-0833">Ubl conjugation pathway</keyword>
<dbReference type="eggNOG" id="KOG1867">
    <property type="taxonomic scope" value="Eukaryota"/>
</dbReference>
<evidence type="ECO:0000256" key="3">
    <source>
        <dbReference type="ARBA" id="ARBA00022670"/>
    </source>
</evidence>
<evidence type="ECO:0000256" key="5">
    <source>
        <dbReference type="ARBA" id="ARBA00022801"/>
    </source>
</evidence>
<dbReference type="OrthoDB" id="2248014at2759"/>
<reference evidence="9" key="2">
    <citation type="submission" date="2015-06" db="UniProtKB">
        <authorList>
            <consortium name="EnsemblMetazoa"/>
        </authorList>
    </citation>
    <scope>IDENTIFICATION</scope>
</reference>
<keyword evidence="6 7" id="KW-0788">Thiol protease</keyword>
<keyword evidence="5 7" id="KW-0378">Hydrolase</keyword>
<dbReference type="InterPro" id="IPR038765">
    <property type="entry name" value="Papain-like_cys_pep_sf"/>
</dbReference>
<accession>T1K054</accession>
<gene>
    <name evidence="9" type="primary">107372021</name>
</gene>
<dbReference type="PROSITE" id="PS00973">
    <property type="entry name" value="USP_2"/>
    <property type="match status" value="1"/>
</dbReference>
<dbReference type="CDD" id="cd02662">
    <property type="entry name" value="Peptidase_C19F"/>
    <property type="match status" value="1"/>
</dbReference>
<dbReference type="AlphaFoldDB" id="T1K054"/>
<sequence>MMLDQGITGLINFGSQCFVNAVLQSLAGCKSIVNWLQYSSKLNDQWLTRLHAIHSTNGYTKENKLTSSLLSTIQSINQQNSQNASPIDVLNALRYHRWRIPNEEQDAHELFNALTTTLESELYSSMPVYSLRDAIIVEELVTNGFTNKSTPRITTRGSQDAFTLNNRFIPRPLPTKGLLASQLQCTQCGYKYPVHLEGFYSVSLAMPNSLMTGISSLKECLNKFVSNEIIQNVRCEECSKIGENPNFVKRLTFAKLPQILCIHFHRLMWHPNGITIKKSDHVTFPEYLTMDDYVYQRRTLKSPKKNNLDHIGGAFLGSYVTPYPQTSSPLCQNILLGQNAKRPLGSNHSKYRYRLVATIVHIGDSQSGHFVTYRRSTGREGQWYLTSDTVVRPAHLTEVLSKPAYMLFYERLKE</sequence>
<dbReference type="InterPro" id="IPR001394">
    <property type="entry name" value="Peptidase_C19_UCH"/>
</dbReference>
<evidence type="ECO:0000256" key="4">
    <source>
        <dbReference type="ARBA" id="ARBA00022786"/>
    </source>
</evidence>
<reference evidence="10" key="1">
    <citation type="submission" date="2011-08" db="EMBL/GenBank/DDBJ databases">
        <authorList>
            <person name="Rombauts S."/>
        </authorList>
    </citation>
    <scope>NUCLEOTIDE SEQUENCE</scope>
    <source>
        <strain evidence="10">London</strain>
    </source>
</reference>
<evidence type="ECO:0000256" key="1">
    <source>
        <dbReference type="ARBA" id="ARBA00000707"/>
    </source>
</evidence>
<dbReference type="GO" id="GO:0016579">
    <property type="term" value="P:protein deubiquitination"/>
    <property type="evidence" value="ECO:0007669"/>
    <property type="project" value="InterPro"/>
</dbReference>
<evidence type="ECO:0000256" key="6">
    <source>
        <dbReference type="ARBA" id="ARBA00022807"/>
    </source>
</evidence>
<evidence type="ECO:0000256" key="2">
    <source>
        <dbReference type="ARBA" id="ARBA00009085"/>
    </source>
</evidence>
<dbReference type="EMBL" id="CAEY01001132">
    <property type="status" value="NOT_ANNOTATED_CDS"/>
    <property type="molecule type" value="Genomic_DNA"/>
</dbReference>
<dbReference type="STRING" id="32264.T1K054"/>
<evidence type="ECO:0000259" key="8">
    <source>
        <dbReference type="PROSITE" id="PS50235"/>
    </source>
</evidence>
<dbReference type="EnsemblMetazoa" id="tetur03g06490.1">
    <property type="protein sequence ID" value="tetur03g06490.1"/>
    <property type="gene ID" value="tetur03g06490"/>
</dbReference>
<dbReference type="GO" id="GO:0004843">
    <property type="term" value="F:cysteine-type deubiquitinase activity"/>
    <property type="evidence" value="ECO:0007669"/>
    <property type="project" value="UniProtKB-UniRule"/>
</dbReference>
<comment type="similarity">
    <text evidence="2 7">Belongs to the peptidase C19 family.</text>
</comment>
<comment type="catalytic activity">
    <reaction evidence="1 7">
        <text>Thiol-dependent hydrolysis of ester, thioester, amide, peptide and isopeptide bonds formed by the C-terminal Gly of ubiquitin (a 76-residue protein attached to proteins as an intracellular targeting signal).</text>
        <dbReference type="EC" id="3.4.19.12"/>
    </reaction>
</comment>
<dbReference type="KEGG" id="tut:107372021"/>
<dbReference type="InterPro" id="IPR018200">
    <property type="entry name" value="USP_CS"/>
</dbReference>
<keyword evidence="10" id="KW-1185">Reference proteome</keyword>
<dbReference type="Gene3D" id="3.90.70.10">
    <property type="entry name" value="Cysteine proteinases"/>
    <property type="match status" value="1"/>
</dbReference>
<dbReference type="GO" id="GO:0005634">
    <property type="term" value="C:nucleus"/>
    <property type="evidence" value="ECO:0007669"/>
    <property type="project" value="TreeGrafter"/>
</dbReference>
<evidence type="ECO:0000256" key="7">
    <source>
        <dbReference type="RuleBase" id="RU366025"/>
    </source>
</evidence>
<dbReference type="InterPro" id="IPR028889">
    <property type="entry name" value="USP"/>
</dbReference>
<keyword evidence="3 7" id="KW-0645">Protease</keyword>
<dbReference type="InterPro" id="IPR050164">
    <property type="entry name" value="Peptidase_C19"/>
</dbReference>
<dbReference type="HOGENOM" id="CLU_008279_14_0_1"/>
<feature type="domain" description="USP" evidence="8">
    <location>
        <begin position="8"/>
        <end position="412"/>
    </location>
</feature>